<dbReference type="KEGG" id="lit:FPZ52_05950"/>
<evidence type="ECO:0000256" key="2">
    <source>
        <dbReference type="ARBA" id="ARBA00022692"/>
    </source>
</evidence>
<evidence type="ECO:0000313" key="8">
    <source>
        <dbReference type="Proteomes" id="UP000318483"/>
    </source>
</evidence>
<dbReference type="Proteomes" id="UP000318483">
    <property type="component" value="Chromosome"/>
</dbReference>
<feature type="domain" description="Yip1" evidence="6">
    <location>
        <begin position="10"/>
        <end position="155"/>
    </location>
</feature>
<name>A0A5B8IWK6_9RHOB</name>
<feature type="transmembrane region" description="Helical" evidence="5">
    <location>
        <begin position="135"/>
        <end position="155"/>
    </location>
</feature>
<reference evidence="7 8" key="1">
    <citation type="submission" date="2019-07" db="EMBL/GenBank/DDBJ databases">
        <title>Litoreibacter alkalisoli sp. nov., isolated from saline-alkaline soil.</title>
        <authorList>
            <person name="Wang S."/>
            <person name="Xu L."/>
            <person name="Xing Y.-T."/>
            <person name="Sun J.-Q."/>
        </authorList>
    </citation>
    <scope>NUCLEOTIDE SEQUENCE [LARGE SCALE GENOMIC DNA]</scope>
    <source>
        <strain evidence="7 8">LN3S51</strain>
    </source>
</reference>
<evidence type="ECO:0000256" key="5">
    <source>
        <dbReference type="SAM" id="Phobius"/>
    </source>
</evidence>
<keyword evidence="2 5" id="KW-0812">Transmembrane</keyword>
<keyword evidence="8" id="KW-1185">Reference proteome</keyword>
<protein>
    <submittedName>
        <fullName evidence="7">YIP1 family protein</fullName>
    </submittedName>
</protein>
<dbReference type="AlphaFoldDB" id="A0A5B8IWK6"/>
<proteinExistence type="predicted"/>
<dbReference type="OrthoDB" id="7771437at2"/>
<accession>A0A5B8IWK6</accession>
<evidence type="ECO:0000256" key="1">
    <source>
        <dbReference type="ARBA" id="ARBA00004141"/>
    </source>
</evidence>
<dbReference type="EMBL" id="CP042261">
    <property type="protein sequence ID" value="QDY69221.1"/>
    <property type="molecule type" value="Genomic_DNA"/>
</dbReference>
<dbReference type="Pfam" id="PF04893">
    <property type="entry name" value="Yip1"/>
    <property type="match status" value="1"/>
</dbReference>
<evidence type="ECO:0000313" key="7">
    <source>
        <dbReference type="EMBL" id="QDY69221.1"/>
    </source>
</evidence>
<evidence type="ECO:0000259" key="6">
    <source>
        <dbReference type="Pfam" id="PF04893"/>
    </source>
</evidence>
<gene>
    <name evidence="7" type="ORF">FPZ52_05950</name>
</gene>
<keyword evidence="3 5" id="KW-1133">Transmembrane helix</keyword>
<feature type="transmembrane region" description="Helical" evidence="5">
    <location>
        <begin position="31"/>
        <end position="50"/>
    </location>
</feature>
<organism evidence="7 8">
    <name type="scientific">Qingshengfaniella alkalisoli</name>
    <dbReference type="NCBI Taxonomy" id="2599296"/>
    <lineage>
        <taxon>Bacteria</taxon>
        <taxon>Pseudomonadati</taxon>
        <taxon>Pseudomonadota</taxon>
        <taxon>Alphaproteobacteria</taxon>
        <taxon>Rhodobacterales</taxon>
        <taxon>Paracoccaceae</taxon>
        <taxon>Qingshengfaniella</taxon>
    </lineage>
</organism>
<evidence type="ECO:0000256" key="4">
    <source>
        <dbReference type="ARBA" id="ARBA00023136"/>
    </source>
</evidence>
<feature type="transmembrane region" description="Helical" evidence="5">
    <location>
        <begin position="70"/>
        <end position="95"/>
    </location>
</feature>
<dbReference type="RefSeq" id="WP_146364601.1">
    <property type="nucleotide sequence ID" value="NZ_CP042261.1"/>
</dbReference>
<feature type="transmembrane region" description="Helical" evidence="5">
    <location>
        <begin position="107"/>
        <end position="129"/>
    </location>
</feature>
<keyword evidence="4 5" id="KW-0472">Membrane</keyword>
<dbReference type="GO" id="GO:0016020">
    <property type="term" value="C:membrane"/>
    <property type="evidence" value="ECO:0007669"/>
    <property type="project" value="UniProtKB-SubCell"/>
</dbReference>
<comment type="subcellular location">
    <subcellularLocation>
        <location evidence="1">Membrane</location>
        <topology evidence="1">Multi-pass membrane protein</topology>
    </subcellularLocation>
</comment>
<dbReference type="InterPro" id="IPR006977">
    <property type="entry name" value="Yip1_dom"/>
</dbReference>
<evidence type="ECO:0000256" key="3">
    <source>
        <dbReference type="ARBA" id="ARBA00022989"/>
    </source>
</evidence>
<sequence>MSVTRDIVASYRAPRRVMRRLLAAGQREDRALVTLLLACGLIFVAQLPRLSREATLNPDVPFDARVGAALLAWGVFMPLICYGIAAISHLVARALGGKGSWFTARIALFWSMLVATPVWLLHGLTAGFIGPGPELTFVGLVLAAVFCIVWLASLIEGEWPKGDNTVAQE</sequence>